<name>A0A7W7RGC6_9ACTN</name>
<dbReference type="PROSITE" id="PS00356">
    <property type="entry name" value="HTH_LACI_1"/>
    <property type="match status" value="1"/>
</dbReference>
<dbReference type="EMBL" id="JACHJT010000001">
    <property type="protein sequence ID" value="MBB4931385.1"/>
    <property type="molecule type" value="Genomic_DNA"/>
</dbReference>
<evidence type="ECO:0000313" key="7">
    <source>
        <dbReference type="Proteomes" id="UP000523007"/>
    </source>
</evidence>
<evidence type="ECO:0000313" key="6">
    <source>
        <dbReference type="EMBL" id="MBB4931385.1"/>
    </source>
</evidence>
<reference evidence="6 7" key="1">
    <citation type="submission" date="2020-08" db="EMBL/GenBank/DDBJ databases">
        <title>Sequencing the genomes of 1000 actinobacteria strains.</title>
        <authorList>
            <person name="Klenk H.-P."/>
        </authorList>
    </citation>
    <scope>NUCLEOTIDE SEQUENCE [LARGE SCALE GENOMIC DNA]</scope>
    <source>
        <strain evidence="6 7">DSM 102030</strain>
    </source>
</reference>
<feature type="domain" description="HTH lacI-type" evidence="4">
    <location>
        <begin position="328"/>
        <end position="370"/>
    </location>
</feature>
<accession>A0A7W7RGC6</accession>
<dbReference type="InterPro" id="IPR000843">
    <property type="entry name" value="HTH_LacI"/>
</dbReference>
<dbReference type="CDD" id="cd01392">
    <property type="entry name" value="HTH_LacI"/>
    <property type="match status" value="1"/>
</dbReference>
<dbReference type="GO" id="GO:0006355">
    <property type="term" value="P:regulation of DNA-templated transcription"/>
    <property type="evidence" value="ECO:0007669"/>
    <property type="project" value="InterPro"/>
</dbReference>
<feature type="compositionally biased region" description="Low complexity" evidence="3">
    <location>
        <begin position="391"/>
        <end position="403"/>
    </location>
</feature>
<evidence type="ECO:0000256" key="1">
    <source>
        <dbReference type="ARBA" id="ARBA00023125"/>
    </source>
</evidence>
<dbReference type="InterPro" id="IPR010982">
    <property type="entry name" value="Lambda_DNA-bd_dom_sf"/>
</dbReference>
<dbReference type="PROSITE" id="PS51900">
    <property type="entry name" value="CB"/>
    <property type="match status" value="1"/>
</dbReference>
<feature type="region of interest" description="Disordered" evidence="3">
    <location>
        <begin position="151"/>
        <end position="179"/>
    </location>
</feature>
<feature type="region of interest" description="Disordered" evidence="3">
    <location>
        <begin position="386"/>
        <end position="421"/>
    </location>
</feature>
<organism evidence="6 7">
    <name type="scientific">Lipingzhangella halophila</name>
    <dbReference type="NCBI Taxonomy" id="1783352"/>
    <lineage>
        <taxon>Bacteria</taxon>
        <taxon>Bacillati</taxon>
        <taxon>Actinomycetota</taxon>
        <taxon>Actinomycetes</taxon>
        <taxon>Streptosporangiales</taxon>
        <taxon>Nocardiopsidaceae</taxon>
        <taxon>Lipingzhangella</taxon>
    </lineage>
</organism>
<feature type="compositionally biased region" description="Basic residues" evidence="3">
    <location>
        <begin position="404"/>
        <end position="415"/>
    </location>
</feature>
<dbReference type="SMART" id="SM00354">
    <property type="entry name" value="HTH_LACI"/>
    <property type="match status" value="1"/>
</dbReference>
<feature type="domain" description="Core-binding (CB)" evidence="5">
    <location>
        <begin position="64"/>
        <end position="145"/>
    </location>
</feature>
<dbReference type="SUPFAM" id="SSF47413">
    <property type="entry name" value="lambda repressor-like DNA-binding domains"/>
    <property type="match status" value="1"/>
</dbReference>
<evidence type="ECO:0000256" key="3">
    <source>
        <dbReference type="SAM" id="MobiDB-lite"/>
    </source>
</evidence>
<dbReference type="PROSITE" id="PS50932">
    <property type="entry name" value="HTH_LACI_2"/>
    <property type="match status" value="1"/>
</dbReference>
<dbReference type="Gene3D" id="1.10.260.40">
    <property type="entry name" value="lambda repressor-like DNA-binding domains"/>
    <property type="match status" value="1"/>
</dbReference>
<dbReference type="SUPFAM" id="SSF56349">
    <property type="entry name" value="DNA breaking-rejoining enzymes"/>
    <property type="match status" value="1"/>
</dbReference>
<dbReference type="AlphaFoldDB" id="A0A7W7RGC6"/>
<dbReference type="Gene3D" id="1.10.150.130">
    <property type="match status" value="1"/>
</dbReference>
<dbReference type="GO" id="GO:0003677">
    <property type="term" value="F:DNA binding"/>
    <property type="evidence" value="ECO:0007669"/>
    <property type="project" value="UniProtKB-UniRule"/>
</dbReference>
<evidence type="ECO:0000256" key="2">
    <source>
        <dbReference type="PROSITE-ProRule" id="PRU01248"/>
    </source>
</evidence>
<dbReference type="InterPro" id="IPR011010">
    <property type="entry name" value="DNA_brk_join_enz"/>
</dbReference>
<comment type="caution">
    <text evidence="6">The sequence shown here is derived from an EMBL/GenBank/DDBJ whole genome shotgun (WGS) entry which is preliminary data.</text>
</comment>
<evidence type="ECO:0000259" key="4">
    <source>
        <dbReference type="PROSITE" id="PS50932"/>
    </source>
</evidence>
<dbReference type="Proteomes" id="UP000523007">
    <property type="component" value="Unassembled WGS sequence"/>
</dbReference>
<gene>
    <name evidence="6" type="ORF">F4561_002205</name>
</gene>
<sequence length="421" mass="47069">MRPYISKRGTKYRARAVITDTDGQDRWITLVSGCDSAEDAEEQGWAALSKIKKGVWIDPRDGETTLERWANTWLPAQELQLSSYQQYVYLLSNFVLPEYGDRALTSLTYADHEIAAWEQRIRSAYSASTATQARGLLKRMLEDAASQKLIERNPAERRGRRGSVEERRLQDKNTRKAEDEKWTNPLGALLLAERLSLLSGRDDEFILAITKAYTAMRMGELIGLERDRITATTIDVRWQLYELNDSSTIRKNPKDGSLRTIDVPPHVVRLLYHQIRKLGPYDPVHAPLCPCIKHDGDAEFRQKYGHPRGAHVFRGTTSVRSRLGAAGVRLADVAGAAGVSTGTVSNVLNRPEKVSETVRHTVEAALEDFGLARETADSGGYARHTIAATGSAPGCSPRRPPGGIRRRNHPRRARCRSCPTD</sequence>
<keyword evidence="1 2" id="KW-0238">DNA-binding</keyword>
<keyword evidence="7" id="KW-1185">Reference proteome</keyword>
<dbReference type="RefSeq" id="WP_184577467.1">
    <property type="nucleotide sequence ID" value="NZ_JACHJT010000001.1"/>
</dbReference>
<protein>
    <submittedName>
        <fullName evidence="6">Integrase</fullName>
    </submittedName>
</protein>
<evidence type="ECO:0000259" key="5">
    <source>
        <dbReference type="PROSITE" id="PS51900"/>
    </source>
</evidence>
<dbReference type="InterPro" id="IPR010998">
    <property type="entry name" value="Integrase_recombinase_N"/>
</dbReference>
<dbReference type="Pfam" id="PF00356">
    <property type="entry name" value="LacI"/>
    <property type="match status" value="1"/>
</dbReference>
<proteinExistence type="predicted"/>
<dbReference type="InterPro" id="IPR044068">
    <property type="entry name" value="CB"/>
</dbReference>